<dbReference type="Pfam" id="PF13620">
    <property type="entry name" value="CarboxypepD_reg"/>
    <property type="match status" value="2"/>
</dbReference>
<dbReference type="SUPFAM" id="SSF55383">
    <property type="entry name" value="Copper amine oxidase, domain N"/>
    <property type="match status" value="1"/>
</dbReference>
<dbReference type="Pfam" id="PF07833">
    <property type="entry name" value="Cu_amine_oxidN1"/>
    <property type="match status" value="1"/>
</dbReference>
<reference evidence="2 3" key="1">
    <citation type="submission" date="2020-08" db="EMBL/GenBank/DDBJ databases">
        <title>Genomic Encyclopedia of Type Strains, Phase III (KMG-III): the genomes of soil and plant-associated and newly described type strains.</title>
        <authorList>
            <person name="Whitman W."/>
        </authorList>
    </citation>
    <scope>NUCLEOTIDE SEQUENCE [LARGE SCALE GENOMIC DNA]</scope>
    <source>
        <strain evidence="2 3">CECT 5862</strain>
    </source>
</reference>
<dbReference type="SUPFAM" id="SSF49464">
    <property type="entry name" value="Carboxypeptidase regulatory domain-like"/>
    <property type="match status" value="2"/>
</dbReference>
<organism evidence="2 3">
    <name type="scientific">Paenibacillus phyllosphaerae</name>
    <dbReference type="NCBI Taxonomy" id="274593"/>
    <lineage>
        <taxon>Bacteria</taxon>
        <taxon>Bacillati</taxon>
        <taxon>Bacillota</taxon>
        <taxon>Bacilli</taxon>
        <taxon>Bacillales</taxon>
        <taxon>Paenibacillaceae</taxon>
        <taxon>Paenibacillus</taxon>
    </lineage>
</organism>
<dbReference type="EMBL" id="JACHXK010000012">
    <property type="protein sequence ID" value="MBB3112511.1"/>
    <property type="molecule type" value="Genomic_DNA"/>
</dbReference>
<dbReference type="Gene3D" id="3.30.457.10">
    <property type="entry name" value="Copper amine oxidase-like, N-terminal domain"/>
    <property type="match status" value="1"/>
</dbReference>
<dbReference type="InterPro" id="IPR012854">
    <property type="entry name" value="Cu_amine_oxidase-like_N"/>
</dbReference>
<evidence type="ECO:0000313" key="2">
    <source>
        <dbReference type="EMBL" id="MBB3112511.1"/>
    </source>
</evidence>
<gene>
    <name evidence="2" type="ORF">FHS18_004612</name>
</gene>
<keyword evidence="3" id="KW-1185">Reference proteome</keyword>
<dbReference type="InterPro" id="IPR036582">
    <property type="entry name" value="Mao_N_sf"/>
</dbReference>
<proteinExistence type="predicted"/>
<sequence length="539" mass="59613">MRRPLVSLMCFIAVIVAVYSLNIESVRSAGKQNEVDLKINGATIPITQGRGPYWQSDLLMVPLKPVVQSQGYSVKWDQPSQSIKVSHKTRNTVVVLRIGESTALVNKQRVSMISPTLVHQGMAYVPIDFIADLLESYWTHNEQRTAASLISISSTGADAYVKIRSSTGTAFTALDAIVLKDSENLSMVPQQEGFKDGTWVFDGLTPYRDYTLLAKSPFGEVPLAHFTYKENLLGLPTVTLPDQWEVQVKGTVVDEKGEAIPGSKVFVTDSAYEQFRREVTVNEAGVFQITSLVPGNFYRIYAEPVNRLSDVLEDSALPVNELRMNSNVREFVYRPDAVSELELFLPPVDVSGKVVDSTGRPLVVQASIQNMTPGGIGKPRLEVQANSKAYYVAGLAEGETYEMTVTSVTNPETLIEQYELPKPVQFVYLPGMRLPAITVKNITAFVTGRVVDQNDQPVEGVHILGRNTRLDSPTQFPYSARSDRNGNFTISFLTIGESYDFHFGVPGGLQIYAPSVTGYHISQRESQLNVTLKPYRVAN</sequence>
<dbReference type="AlphaFoldDB" id="A0A7W5FPM0"/>
<feature type="domain" description="Copper amine oxidase-like N-terminal" evidence="1">
    <location>
        <begin position="39"/>
        <end position="138"/>
    </location>
</feature>
<evidence type="ECO:0000313" key="3">
    <source>
        <dbReference type="Proteomes" id="UP000570361"/>
    </source>
</evidence>
<comment type="caution">
    <text evidence="2">The sequence shown here is derived from an EMBL/GenBank/DDBJ whole genome shotgun (WGS) entry which is preliminary data.</text>
</comment>
<accession>A0A7W5FPM0</accession>
<dbReference type="RefSeq" id="WP_183602626.1">
    <property type="nucleotide sequence ID" value="NZ_JACHXK010000012.1"/>
</dbReference>
<protein>
    <recommendedName>
        <fullName evidence="1">Copper amine oxidase-like N-terminal domain-containing protein</fullName>
    </recommendedName>
</protein>
<dbReference type="Proteomes" id="UP000570361">
    <property type="component" value="Unassembled WGS sequence"/>
</dbReference>
<name>A0A7W5FPM0_9BACL</name>
<dbReference type="InterPro" id="IPR008969">
    <property type="entry name" value="CarboxyPept-like_regulatory"/>
</dbReference>
<evidence type="ECO:0000259" key="1">
    <source>
        <dbReference type="Pfam" id="PF07833"/>
    </source>
</evidence>